<dbReference type="KEGG" id="mpuf:101681444"/>
<organism evidence="2 3">
    <name type="scientific">Mustela putorius furo</name>
    <name type="common">European domestic ferret</name>
    <name type="synonym">Mustela furo</name>
    <dbReference type="NCBI Taxonomy" id="9669"/>
    <lineage>
        <taxon>Eukaryota</taxon>
        <taxon>Metazoa</taxon>
        <taxon>Chordata</taxon>
        <taxon>Craniata</taxon>
        <taxon>Vertebrata</taxon>
        <taxon>Euteleostomi</taxon>
        <taxon>Mammalia</taxon>
        <taxon>Eutheria</taxon>
        <taxon>Laurasiatheria</taxon>
        <taxon>Carnivora</taxon>
        <taxon>Caniformia</taxon>
        <taxon>Musteloidea</taxon>
        <taxon>Mustelidae</taxon>
        <taxon>Mustelinae</taxon>
        <taxon>Mustela</taxon>
    </lineage>
</organism>
<feature type="region of interest" description="Disordered" evidence="1">
    <location>
        <begin position="62"/>
        <end position="238"/>
    </location>
</feature>
<feature type="compositionally biased region" description="Basic and acidic residues" evidence="1">
    <location>
        <begin position="210"/>
        <end position="223"/>
    </location>
</feature>
<name>A0A8U0SX72_MUSPF</name>
<feature type="compositionally biased region" description="Basic and acidic residues" evidence="1">
    <location>
        <begin position="187"/>
        <end position="203"/>
    </location>
</feature>
<evidence type="ECO:0000313" key="2">
    <source>
        <dbReference type="Proteomes" id="UP000000715"/>
    </source>
</evidence>
<protein>
    <submittedName>
        <fullName evidence="3">Uncharacterized protein LOC101681444</fullName>
    </submittedName>
</protein>
<dbReference type="AlphaFoldDB" id="A0A8U0SX72"/>
<sequence length="238" mass="25303">MTGDFALLKQDKKPKKKTLDTGDTKSNPEQKGGSLTVVDSWVLFLCEEQGCVEVGSRTRELKQRGRVFQSPFPGVFPRILDQGTGHRDTRCSEAESSGSEPVRPRTDPRQLRPRAEPAEEPPGRTDLRPRVPSGLSSAGDAGQPHGRGTHAPSGAVPGPTSSPRPASAQGAGPARLGGPRAAGEEPVSPREEDPAVHASRDGADGIARSKAMDMPRWRAELNHEACSTPAKPGLSPQF</sequence>
<feature type="compositionally biased region" description="Low complexity" evidence="1">
    <location>
        <begin position="168"/>
        <end position="181"/>
    </location>
</feature>
<evidence type="ECO:0000313" key="3">
    <source>
        <dbReference type="RefSeq" id="XP_004756937.1"/>
    </source>
</evidence>
<dbReference type="RefSeq" id="XP_004756937.1">
    <property type="nucleotide sequence ID" value="XM_004756880.2"/>
</dbReference>
<evidence type="ECO:0000256" key="1">
    <source>
        <dbReference type="SAM" id="MobiDB-lite"/>
    </source>
</evidence>
<feature type="compositionally biased region" description="Basic and acidic residues" evidence="1">
    <location>
        <begin position="102"/>
        <end position="129"/>
    </location>
</feature>
<accession>A0A8U0SX72</accession>
<gene>
    <name evidence="3" type="primary">LOC101681444</name>
</gene>
<keyword evidence="2" id="KW-1185">Reference proteome</keyword>
<feature type="compositionally biased region" description="Basic and acidic residues" evidence="1">
    <location>
        <begin position="84"/>
        <end position="93"/>
    </location>
</feature>
<dbReference type="Proteomes" id="UP000000715">
    <property type="component" value="Unplaced"/>
</dbReference>
<proteinExistence type="predicted"/>
<dbReference type="GeneID" id="101681444"/>
<feature type="region of interest" description="Disordered" evidence="1">
    <location>
        <begin position="1"/>
        <end position="33"/>
    </location>
</feature>
<feature type="compositionally biased region" description="Basic and acidic residues" evidence="1">
    <location>
        <begin position="17"/>
        <end position="28"/>
    </location>
</feature>
<reference evidence="3" key="1">
    <citation type="submission" date="2025-08" db="UniProtKB">
        <authorList>
            <consortium name="RefSeq"/>
        </authorList>
    </citation>
    <scope>IDENTIFICATION</scope>
    <source>
        <tissue evidence="3">Brain</tissue>
    </source>
</reference>